<name>A0A844ZEB0_9SPHN</name>
<evidence type="ECO:0000313" key="2">
    <source>
        <dbReference type="EMBL" id="MXO85347.1"/>
    </source>
</evidence>
<dbReference type="Proteomes" id="UP000433104">
    <property type="component" value="Unassembled WGS sequence"/>
</dbReference>
<feature type="transmembrane region" description="Helical" evidence="1">
    <location>
        <begin position="12"/>
        <end position="27"/>
    </location>
</feature>
<dbReference type="RefSeq" id="WP_160681756.1">
    <property type="nucleotide sequence ID" value="NZ_WTYW01000001.1"/>
</dbReference>
<feature type="transmembrane region" description="Helical" evidence="1">
    <location>
        <begin position="113"/>
        <end position="129"/>
    </location>
</feature>
<gene>
    <name evidence="2" type="ORF">GRI38_04825</name>
</gene>
<keyword evidence="1" id="KW-0472">Membrane</keyword>
<dbReference type="EMBL" id="WTYW01000001">
    <property type="protein sequence ID" value="MXO85347.1"/>
    <property type="molecule type" value="Genomic_DNA"/>
</dbReference>
<dbReference type="OrthoDB" id="7390032at2"/>
<evidence type="ECO:0000256" key="1">
    <source>
        <dbReference type="SAM" id="Phobius"/>
    </source>
</evidence>
<feature type="transmembrane region" description="Helical" evidence="1">
    <location>
        <begin position="83"/>
        <end position="101"/>
    </location>
</feature>
<organism evidence="2 3">
    <name type="scientific">Parapontixanthobacter aurantiacus</name>
    <dbReference type="NCBI Taxonomy" id="1463599"/>
    <lineage>
        <taxon>Bacteria</taxon>
        <taxon>Pseudomonadati</taxon>
        <taxon>Pseudomonadota</taxon>
        <taxon>Alphaproteobacteria</taxon>
        <taxon>Sphingomonadales</taxon>
        <taxon>Erythrobacteraceae</taxon>
        <taxon>Parapontixanthobacter</taxon>
    </lineage>
</organism>
<reference evidence="2 3" key="1">
    <citation type="submission" date="2019-12" db="EMBL/GenBank/DDBJ databases">
        <title>Genomic-based taxomic classification of the family Erythrobacteraceae.</title>
        <authorList>
            <person name="Xu L."/>
        </authorList>
    </citation>
    <scope>NUCLEOTIDE SEQUENCE [LARGE SCALE GENOMIC DNA]</scope>
    <source>
        <strain evidence="2 3">MCCC 1A09962</strain>
    </source>
</reference>
<protein>
    <submittedName>
        <fullName evidence="2">Lysoplasmalogenase</fullName>
    </submittedName>
</protein>
<comment type="caution">
    <text evidence="2">The sequence shown here is derived from an EMBL/GenBank/DDBJ whole genome shotgun (WGS) entry which is preliminary data.</text>
</comment>
<accession>A0A844ZEB0</accession>
<feature type="transmembrane region" description="Helical" evidence="1">
    <location>
        <begin position="135"/>
        <end position="152"/>
    </location>
</feature>
<sequence length="216" mass="23509">MPRRSLVEHRPWLFASLAAAIAYYFLSDESLGELWQVAIKGAAILCLAIYALQRHPGSDAKILSGSLLLAATGTMALELFPLWAGLFLFFSYAAAIALYLHHRRPAPSYSQRALGLALLVATPLIAFALTGDLNVIAYGLVVGAMGFAAWLSAFPRYRVGVGAVMIVAAELLWFAHGDRPGEQNLVDWLYWPLFFAGQFSVATGVIQSLRGQPVNR</sequence>
<evidence type="ECO:0000313" key="3">
    <source>
        <dbReference type="Proteomes" id="UP000433104"/>
    </source>
</evidence>
<keyword evidence="3" id="KW-1185">Reference proteome</keyword>
<feature type="transmembrane region" description="Helical" evidence="1">
    <location>
        <begin position="188"/>
        <end position="206"/>
    </location>
</feature>
<keyword evidence="1" id="KW-1133">Transmembrane helix</keyword>
<keyword evidence="1" id="KW-0812">Transmembrane</keyword>
<feature type="transmembrane region" description="Helical" evidence="1">
    <location>
        <begin position="159"/>
        <end position="176"/>
    </location>
</feature>
<dbReference type="AlphaFoldDB" id="A0A844ZEB0"/>
<proteinExistence type="predicted"/>
<feature type="transmembrane region" description="Helical" evidence="1">
    <location>
        <begin position="33"/>
        <end position="52"/>
    </location>
</feature>